<dbReference type="Proteomes" id="UP000887581">
    <property type="component" value="Unplaced"/>
</dbReference>
<dbReference type="AlphaFoldDB" id="A0A915PWM2"/>
<protein>
    <submittedName>
        <fullName evidence="8">Uncharacterized protein</fullName>
    </submittedName>
</protein>
<evidence type="ECO:0000313" key="8">
    <source>
        <dbReference type="WBParaSite" id="sdigi.contig4.g497.t1"/>
    </source>
</evidence>
<name>A0A915PWM2_9BILA</name>
<dbReference type="Pfam" id="PF10177">
    <property type="entry name" value="DUF2371"/>
    <property type="match status" value="1"/>
</dbReference>
<keyword evidence="4 6" id="KW-1133">Transmembrane helix</keyword>
<sequence length="324" mass="36524">MTVLGYFDIYLSQEIVRRGDDGVDEMSTNWTKRYLFKSLQYIGPVAMGIGSFILIIACVITLENRDKNTQVLHNVKEVETCKKKSLLQREIVQRRLPMTDEEVRDWTPRYKAVPLLRRNSSPMMGKQRKYRSTPCIPQMLFDTIDNRRLYGRFLDTYYCGIFDAENNSILDAHGHSRDCVSIDEYCFQSSPWQDVTVELHSPPSTPFSSTAKSSALRISPINSPQPNPSSLRHVCNFRRTSDLAHNENNSSNIFVTIDPATSTAISHRADSAVGVRCFAQDDCAVQEGVERHAPLASLDIEFGTSSSSSSSNVKVSNVNSFFSI</sequence>
<keyword evidence="7" id="KW-1185">Reference proteome</keyword>
<evidence type="ECO:0000256" key="1">
    <source>
        <dbReference type="ARBA" id="ARBA00004141"/>
    </source>
</evidence>
<evidence type="ECO:0000256" key="5">
    <source>
        <dbReference type="ARBA" id="ARBA00023136"/>
    </source>
</evidence>
<dbReference type="PANTHER" id="PTHR31815:SF1">
    <property type="entry name" value="TRANSMEMBRANE PROTEIN 200C"/>
    <property type="match status" value="1"/>
</dbReference>
<keyword evidence="5 6" id="KW-0472">Membrane</keyword>
<evidence type="ECO:0000256" key="6">
    <source>
        <dbReference type="SAM" id="Phobius"/>
    </source>
</evidence>
<comment type="similarity">
    <text evidence="2">Belongs to the TMEM200 family.</text>
</comment>
<evidence type="ECO:0000256" key="4">
    <source>
        <dbReference type="ARBA" id="ARBA00022989"/>
    </source>
</evidence>
<feature type="transmembrane region" description="Helical" evidence="6">
    <location>
        <begin position="41"/>
        <end position="62"/>
    </location>
</feature>
<dbReference type="PANTHER" id="PTHR31815">
    <property type="entry name" value="AGAP005329-PA"/>
    <property type="match status" value="1"/>
</dbReference>
<proteinExistence type="inferred from homology"/>
<dbReference type="GO" id="GO:0016020">
    <property type="term" value="C:membrane"/>
    <property type="evidence" value="ECO:0007669"/>
    <property type="project" value="UniProtKB-SubCell"/>
</dbReference>
<dbReference type="InterPro" id="IPR018787">
    <property type="entry name" value="DUF2371_TMEM200"/>
</dbReference>
<evidence type="ECO:0000256" key="3">
    <source>
        <dbReference type="ARBA" id="ARBA00022692"/>
    </source>
</evidence>
<comment type="subcellular location">
    <subcellularLocation>
        <location evidence="1">Membrane</location>
        <topology evidence="1">Multi-pass membrane protein</topology>
    </subcellularLocation>
</comment>
<evidence type="ECO:0000256" key="2">
    <source>
        <dbReference type="ARBA" id="ARBA00005308"/>
    </source>
</evidence>
<organism evidence="7 8">
    <name type="scientific">Setaria digitata</name>
    <dbReference type="NCBI Taxonomy" id="48799"/>
    <lineage>
        <taxon>Eukaryota</taxon>
        <taxon>Metazoa</taxon>
        <taxon>Ecdysozoa</taxon>
        <taxon>Nematoda</taxon>
        <taxon>Chromadorea</taxon>
        <taxon>Rhabditida</taxon>
        <taxon>Spirurina</taxon>
        <taxon>Spiruromorpha</taxon>
        <taxon>Filarioidea</taxon>
        <taxon>Setariidae</taxon>
        <taxon>Setaria</taxon>
    </lineage>
</organism>
<accession>A0A915PWM2</accession>
<reference evidence="8" key="1">
    <citation type="submission" date="2022-11" db="UniProtKB">
        <authorList>
            <consortium name="WormBaseParasite"/>
        </authorList>
    </citation>
    <scope>IDENTIFICATION</scope>
</reference>
<evidence type="ECO:0000313" key="7">
    <source>
        <dbReference type="Proteomes" id="UP000887581"/>
    </source>
</evidence>
<dbReference type="WBParaSite" id="sdigi.contig4.g497.t1">
    <property type="protein sequence ID" value="sdigi.contig4.g497.t1"/>
    <property type="gene ID" value="sdigi.contig4.g497"/>
</dbReference>
<keyword evidence="3 6" id="KW-0812">Transmembrane</keyword>